<feature type="region of interest" description="Disordered" evidence="1">
    <location>
        <begin position="37"/>
        <end position="63"/>
    </location>
</feature>
<gene>
    <name evidence="3" type="ORF">HJC23_007791</name>
</gene>
<evidence type="ECO:0000256" key="1">
    <source>
        <dbReference type="SAM" id="MobiDB-lite"/>
    </source>
</evidence>
<organism evidence="3 4">
    <name type="scientific">Cyclotella cryptica</name>
    <dbReference type="NCBI Taxonomy" id="29204"/>
    <lineage>
        <taxon>Eukaryota</taxon>
        <taxon>Sar</taxon>
        <taxon>Stramenopiles</taxon>
        <taxon>Ochrophyta</taxon>
        <taxon>Bacillariophyta</taxon>
        <taxon>Coscinodiscophyceae</taxon>
        <taxon>Thalassiosirophycidae</taxon>
        <taxon>Stephanodiscales</taxon>
        <taxon>Stephanodiscaceae</taxon>
        <taxon>Cyclotella</taxon>
    </lineage>
</organism>
<accession>A0ABD3RDV9</accession>
<name>A0ABD3RDV9_9STRA</name>
<comment type="caution">
    <text evidence="3">The sequence shown here is derived from an EMBL/GenBank/DDBJ whole genome shotgun (WGS) entry which is preliminary data.</text>
</comment>
<dbReference type="AlphaFoldDB" id="A0ABD3RDV9"/>
<dbReference type="Proteomes" id="UP001516023">
    <property type="component" value="Unassembled WGS sequence"/>
</dbReference>
<proteinExistence type="predicted"/>
<protein>
    <submittedName>
        <fullName evidence="3">Uncharacterized protein</fullName>
    </submittedName>
</protein>
<keyword evidence="4" id="KW-1185">Reference proteome</keyword>
<dbReference type="Gene3D" id="1.25.40.10">
    <property type="entry name" value="Tetratricopeptide repeat domain"/>
    <property type="match status" value="1"/>
</dbReference>
<feature type="signal peptide" evidence="2">
    <location>
        <begin position="1"/>
        <end position="28"/>
    </location>
</feature>
<evidence type="ECO:0000313" key="4">
    <source>
        <dbReference type="Proteomes" id="UP001516023"/>
    </source>
</evidence>
<sequence>MLLPITEVTLSTFLLFTYVLLHRCSVAAWVTPNPQSTFLRSSSTSQPKPLSSSRHQNDEYGSFPETMDHIPLSQIFQRALVLQRSGADRSGALKAYREFLQVAEWHDVDPSLYAEVYANMGAVYAMQGKGGDDVNEGKRKELRIEAKSCFQKAVEYRPGLGSAWVNLALLMLAEGKEMGGEDISKVGDILQEARSCCVRALGMDNEDERSRALANKLVGDIDGMIKQMRV</sequence>
<evidence type="ECO:0000313" key="3">
    <source>
        <dbReference type="EMBL" id="KAL3805830.1"/>
    </source>
</evidence>
<keyword evidence="2" id="KW-0732">Signal</keyword>
<dbReference type="SUPFAM" id="SSF48452">
    <property type="entry name" value="TPR-like"/>
    <property type="match status" value="1"/>
</dbReference>
<feature type="chain" id="PRO_5044809599" evidence="2">
    <location>
        <begin position="29"/>
        <end position="230"/>
    </location>
</feature>
<dbReference type="EMBL" id="JABMIG020000001">
    <property type="protein sequence ID" value="KAL3805830.1"/>
    <property type="molecule type" value="Genomic_DNA"/>
</dbReference>
<dbReference type="InterPro" id="IPR011990">
    <property type="entry name" value="TPR-like_helical_dom_sf"/>
</dbReference>
<feature type="compositionally biased region" description="Low complexity" evidence="1">
    <location>
        <begin position="41"/>
        <end position="53"/>
    </location>
</feature>
<evidence type="ECO:0000256" key="2">
    <source>
        <dbReference type="SAM" id="SignalP"/>
    </source>
</evidence>
<reference evidence="3 4" key="1">
    <citation type="journal article" date="2020" name="G3 (Bethesda)">
        <title>Improved Reference Genome for Cyclotella cryptica CCMP332, a Model for Cell Wall Morphogenesis, Salinity Adaptation, and Lipid Production in Diatoms (Bacillariophyta).</title>
        <authorList>
            <person name="Roberts W.R."/>
            <person name="Downey K.M."/>
            <person name="Ruck E.C."/>
            <person name="Traller J.C."/>
            <person name="Alverson A.J."/>
        </authorList>
    </citation>
    <scope>NUCLEOTIDE SEQUENCE [LARGE SCALE GENOMIC DNA]</scope>
    <source>
        <strain evidence="3 4">CCMP332</strain>
    </source>
</reference>